<sequence>MSSAAVLSLKREEHYASTPRSAMREHEQGSTLGIAVHTGTRSRSQRVALTTNIVLESQGNSLDTRKSTQTEVATIV</sequence>
<feature type="region of interest" description="Disordered" evidence="1">
    <location>
        <begin position="1"/>
        <end position="43"/>
    </location>
</feature>
<comment type="caution">
    <text evidence="2">The sequence shown here is derived from an EMBL/GenBank/DDBJ whole genome shotgun (WGS) entry which is preliminary data.</text>
</comment>
<keyword evidence="3" id="KW-1185">Reference proteome</keyword>
<proteinExistence type="predicted"/>
<evidence type="ECO:0000313" key="2">
    <source>
        <dbReference type="EMBL" id="OJT14182.1"/>
    </source>
</evidence>
<evidence type="ECO:0000256" key="1">
    <source>
        <dbReference type="SAM" id="MobiDB-lite"/>
    </source>
</evidence>
<dbReference type="Proteomes" id="UP000184267">
    <property type="component" value="Unassembled WGS sequence"/>
</dbReference>
<accession>A0A1M2W342</accession>
<organism evidence="2 3">
    <name type="scientific">Trametes pubescens</name>
    <name type="common">White-rot fungus</name>
    <dbReference type="NCBI Taxonomy" id="154538"/>
    <lineage>
        <taxon>Eukaryota</taxon>
        <taxon>Fungi</taxon>
        <taxon>Dikarya</taxon>
        <taxon>Basidiomycota</taxon>
        <taxon>Agaricomycotina</taxon>
        <taxon>Agaricomycetes</taxon>
        <taxon>Polyporales</taxon>
        <taxon>Polyporaceae</taxon>
        <taxon>Trametes</taxon>
    </lineage>
</organism>
<protein>
    <submittedName>
        <fullName evidence="2">Uncharacterized protein</fullName>
    </submittedName>
</protein>
<reference evidence="2 3" key="1">
    <citation type="submission" date="2016-10" db="EMBL/GenBank/DDBJ databases">
        <title>Genome sequence of the basidiomycete white-rot fungus Trametes pubescens.</title>
        <authorList>
            <person name="Makela M.R."/>
            <person name="Granchi Z."/>
            <person name="Peng M."/>
            <person name="De Vries R.P."/>
            <person name="Grigoriev I."/>
            <person name="Riley R."/>
            <person name="Hilden K."/>
        </authorList>
    </citation>
    <scope>NUCLEOTIDE SEQUENCE [LARGE SCALE GENOMIC DNA]</scope>
    <source>
        <strain evidence="2 3">FBCC735</strain>
    </source>
</reference>
<gene>
    <name evidence="2" type="ORF">TRAPUB_9293</name>
</gene>
<name>A0A1M2W342_TRAPU</name>
<dbReference type="EMBL" id="MNAD01000321">
    <property type="protein sequence ID" value="OJT14182.1"/>
    <property type="molecule type" value="Genomic_DNA"/>
</dbReference>
<dbReference type="AlphaFoldDB" id="A0A1M2W342"/>
<dbReference type="OrthoDB" id="2742220at2759"/>
<evidence type="ECO:0000313" key="3">
    <source>
        <dbReference type="Proteomes" id="UP000184267"/>
    </source>
</evidence>